<dbReference type="InterPro" id="IPR016181">
    <property type="entry name" value="Acyl_CoA_acyltransferase"/>
</dbReference>
<evidence type="ECO:0000313" key="2">
    <source>
        <dbReference type="EMBL" id="NOU75245.1"/>
    </source>
</evidence>
<dbReference type="Pfam" id="PF00583">
    <property type="entry name" value="Acetyltransf_1"/>
    <property type="match status" value="1"/>
</dbReference>
<dbReference type="InterPro" id="IPR000182">
    <property type="entry name" value="GNAT_dom"/>
</dbReference>
<dbReference type="EMBL" id="WHOA01000201">
    <property type="protein sequence ID" value="NOU75245.1"/>
    <property type="molecule type" value="Genomic_DNA"/>
</dbReference>
<name>A0ABX1Y5I1_9BACL</name>
<proteinExistence type="predicted"/>
<accession>A0ABX1Y5I1</accession>
<dbReference type="Proteomes" id="UP000616779">
    <property type="component" value="Unassembled WGS sequence"/>
</dbReference>
<evidence type="ECO:0000313" key="3">
    <source>
        <dbReference type="Proteomes" id="UP000616779"/>
    </source>
</evidence>
<feature type="domain" description="N-acetyltransferase" evidence="1">
    <location>
        <begin position="8"/>
        <end position="153"/>
    </location>
</feature>
<dbReference type="PROSITE" id="PS51186">
    <property type="entry name" value="GNAT"/>
    <property type="match status" value="1"/>
</dbReference>
<sequence>MWRRCQVIRKRLASIDDRAIHRLVVEQLVPFSRLYDTGSSVTFSEIRKRLNQNKTFVTAKGLKQPFGFITMIRKSRVLFIDMLAIDSREQGRGWGHELMKVAEEYGKSERCLTAELFVDESNPKAIRFYLGKGYEIHSFIPELSCYKMSKKLRR</sequence>
<gene>
    <name evidence="2" type="ORF">GC098_28300</name>
</gene>
<dbReference type="SUPFAM" id="SSF55729">
    <property type="entry name" value="Acyl-CoA N-acyltransferases (Nat)"/>
    <property type="match status" value="1"/>
</dbReference>
<protein>
    <submittedName>
        <fullName evidence="2">GNAT family N-acetyltransferase</fullName>
    </submittedName>
</protein>
<dbReference type="Gene3D" id="3.40.630.30">
    <property type="match status" value="1"/>
</dbReference>
<dbReference type="CDD" id="cd04301">
    <property type="entry name" value="NAT_SF"/>
    <property type="match status" value="1"/>
</dbReference>
<organism evidence="2 3">
    <name type="scientific">Paenibacillus phytorum</name>
    <dbReference type="NCBI Taxonomy" id="2654977"/>
    <lineage>
        <taxon>Bacteria</taxon>
        <taxon>Bacillati</taxon>
        <taxon>Bacillota</taxon>
        <taxon>Bacilli</taxon>
        <taxon>Bacillales</taxon>
        <taxon>Paenibacillaceae</taxon>
        <taxon>Paenibacillus</taxon>
    </lineage>
</organism>
<keyword evidence="3" id="KW-1185">Reference proteome</keyword>
<reference evidence="2 3" key="1">
    <citation type="submission" date="2019-10" db="EMBL/GenBank/DDBJ databases">
        <title>Description of Paenibacillus terrestris sp. nov.</title>
        <authorList>
            <person name="Carlier A."/>
            <person name="Qi S."/>
        </authorList>
    </citation>
    <scope>NUCLEOTIDE SEQUENCE [LARGE SCALE GENOMIC DNA]</scope>
    <source>
        <strain evidence="2 3">LMG 31458</strain>
    </source>
</reference>
<evidence type="ECO:0000259" key="1">
    <source>
        <dbReference type="PROSITE" id="PS51186"/>
    </source>
</evidence>
<comment type="caution">
    <text evidence="2">The sequence shown here is derived from an EMBL/GenBank/DDBJ whole genome shotgun (WGS) entry which is preliminary data.</text>
</comment>